<keyword evidence="2" id="KW-1133">Transmembrane helix</keyword>
<dbReference type="Proteomes" id="UP000001294">
    <property type="component" value="Unassembled WGS sequence"/>
</dbReference>
<sequence length="402" mass="45988">MYTETDEDPQTIRSKSAKQYHKNALRHPQQRKSSQLCRLVVIIPVLLFFTIVLAGFMAMSESLAMARRNAESHLVYSTVKGYFLQDEEDTDPNRFDYVANNFGLIDRPYDYEGQEHRAEADERPTTQWSRFERQIRTMNAQAEPNVVYKVLYLGRHGEGFHNVAQSWYGDDAWDCYWSLQDGNETSTWSDARLTQVGRAQAQTAHDAWRKQIETAIPFPEMFYVSPLNRCLETAFITFDGLVGRRPFRPTVKELVRETLGIHTCDRRSTKTVIQDEYPDYIIEEGFTEDDELWHAEQRESDSARNARIKTFLDDVFTANSDKQFISVTAHSGAITSILDVVGHRDFQLQTGGVIPILVKAERVRGKEPERVIEPPTGVPQCKSDPLAAGGKGPMQVREVVDL</sequence>
<dbReference type="InterPro" id="IPR029033">
    <property type="entry name" value="His_PPase_superfam"/>
</dbReference>
<dbReference type="OrthoDB" id="496981at2759"/>
<proteinExistence type="predicted"/>
<dbReference type="Pfam" id="PF00300">
    <property type="entry name" value="His_Phos_1"/>
    <property type="match status" value="1"/>
</dbReference>
<reference evidence="4" key="1">
    <citation type="journal article" date="2015" name="Genome Announc.">
        <title>Genome sequence of the AIDS-associated pathogen Penicillium marneffei (ATCC18224) and its near taxonomic relative Talaromyces stipitatus (ATCC10500).</title>
        <authorList>
            <person name="Nierman W.C."/>
            <person name="Fedorova-Abrams N.D."/>
            <person name="Andrianopoulos A."/>
        </authorList>
    </citation>
    <scope>NUCLEOTIDE SEQUENCE [LARGE SCALE GENOMIC DNA]</scope>
    <source>
        <strain evidence="4">ATCC 18224 / CBS 334.59 / QM 7333</strain>
    </source>
</reference>
<dbReference type="PhylomeDB" id="B6QH99"/>
<dbReference type="Gene3D" id="3.40.50.1240">
    <property type="entry name" value="Phosphoglycerate mutase-like"/>
    <property type="match status" value="1"/>
</dbReference>
<keyword evidence="4" id="KW-1185">Reference proteome</keyword>
<dbReference type="PANTHER" id="PTHR48100:SF1">
    <property type="entry name" value="HISTIDINE PHOSPHATASE FAMILY PROTEIN-RELATED"/>
    <property type="match status" value="1"/>
</dbReference>
<dbReference type="GO" id="GO:0005737">
    <property type="term" value="C:cytoplasm"/>
    <property type="evidence" value="ECO:0007669"/>
    <property type="project" value="TreeGrafter"/>
</dbReference>
<name>B6QH99_TALMQ</name>
<keyword evidence="2" id="KW-0472">Membrane</keyword>
<protein>
    <recommendedName>
        <fullName evidence="5">Phosphoglycerate mutase family protein</fullName>
    </recommendedName>
</protein>
<feature type="compositionally biased region" description="Basic residues" evidence="1">
    <location>
        <begin position="15"/>
        <end position="27"/>
    </location>
</feature>
<dbReference type="InterPro" id="IPR050275">
    <property type="entry name" value="PGM_Phosphatase"/>
</dbReference>
<dbReference type="HOGENOM" id="CLU_039184_0_1_1"/>
<evidence type="ECO:0008006" key="5">
    <source>
        <dbReference type="Google" id="ProtNLM"/>
    </source>
</evidence>
<accession>B6QH99</accession>
<dbReference type="SUPFAM" id="SSF53254">
    <property type="entry name" value="Phosphoglycerate mutase-like"/>
    <property type="match status" value="1"/>
</dbReference>
<dbReference type="InterPro" id="IPR013078">
    <property type="entry name" value="His_Pase_superF_clade-1"/>
</dbReference>
<organism evidence="3 4">
    <name type="scientific">Talaromyces marneffei (strain ATCC 18224 / CBS 334.59 / QM 7333)</name>
    <name type="common">Penicillium marneffei</name>
    <dbReference type="NCBI Taxonomy" id="441960"/>
    <lineage>
        <taxon>Eukaryota</taxon>
        <taxon>Fungi</taxon>
        <taxon>Dikarya</taxon>
        <taxon>Ascomycota</taxon>
        <taxon>Pezizomycotina</taxon>
        <taxon>Eurotiomycetes</taxon>
        <taxon>Eurotiomycetidae</taxon>
        <taxon>Eurotiales</taxon>
        <taxon>Trichocomaceae</taxon>
        <taxon>Talaromyces</taxon>
        <taxon>Talaromyces sect. Talaromyces</taxon>
    </lineage>
</organism>
<dbReference type="EMBL" id="DS995902">
    <property type="protein sequence ID" value="EEA22744.1"/>
    <property type="molecule type" value="Genomic_DNA"/>
</dbReference>
<dbReference type="SMART" id="SM00855">
    <property type="entry name" value="PGAM"/>
    <property type="match status" value="1"/>
</dbReference>
<evidence type="ECO:0000256" key="1">
    <source>
        <dbReference type="SAM" id="MobiDB-lite"/>
    </source>
</evidence>
<evidence type="ECO:0000313" key="4">
    <source>
        <dbReference type="Proteomes" id="UP000001294"/>
    </source>
</evidence>
<feature type="transmembrane region" description="Helical" evidence="2">
    <location>
        <begin position="36"/>
        <end position="59"/>
    </location>
</feature>
<gene>
    <name evidence="3" type="ORF">PMAA_093600</name>
</gene>
<keyword evidence="2" id="KW-0812">Transmembrane</keyword>
<dbReference type="AlphaFoldDB" id="B6QH99"/>
<dbReference type="VEuPathDB" id="FungiDB:PMAA_093600"/>
<evidence type="ECO:0000256" key="2">
    <source>
        <dbReference type="SAM" id="Phobius"/>
    </source>
</evidence>
<feature type="region of interest" description="Disordered" evidence="1">
    <location>
        <begin position="1"/>
        <end position="27"/>
    </location>
</feature>
<feature type="region of interest" description="Disordered" evidence="1">
    <location>
        <begin position="371"/>
        <end position="392"/>
    </location>
</feature>
<dbReference type="PANTHER" id="PTHR48100">
    <property type="entry name" value="BROAD-SPECIFICITY PHOSPHATASE YOR283W-RELATED"/>
    <property type="match status" value="1"/>
</dbReference>
<dbReference type="GO" id="GO:0016791">
    <property type="term" value="F:phosphatase activity"/>
    <property type="evidence" value="ECO:0007669"/>
    <property type="project" value="TreeGrafter"/>
</dbReference>
<dbReference type="CDD" id="cd07067">
    <property type="entry name" value="HP_PGM_like"/>
    <property type="match status" value="1"/>
</dbReference>
<evidence type="ECO:0000313" key="3">
    <source>
        <dbReference type="EMBL" id="EEA22744.1"/>
    </source>
</evidence>